<dbReference type="PANTHER" id="PTHR37293">
    <property type="entry name" value="PHAGE REPLICATION PROTEIN-RELATED"/>
    <property type="match status" value="1"/>
</dbReference>
<accession>A0A6H1ZSK5</accession>
<reference evidence="2" key="1">
    <citation type="submission" date="2020-03" db="EMBL/GenBank/DDBJ databases">
        <title>The deep terrestrial virosphere.</title>
        <authorList>
            <person name="Holmfeldt K."/>
            <person name="Nilsson E."/>
            <person name="Simone D."/>
            <person name="Lopez-Fernandez M."/>
            <person name="Wu X."/>
            <person name="de Brujin I."/>
            <person name="Lundin D."/>
            <person name="Andersson A."/>
            <person name="Bertilsson S."/>
            <person name="Dopson M."/>
        </authorList>
    </citation>
    <scope>NUCLEOTIDE SEQUENCE</scope>
    <source>
        <strain evidence="3">MM415A02063</strain>
        <strain evidence="4">MM415B02351</strain>
        <strain evidence="2">TM448A01920</strain>
        <strain evidence="5">TM448B02051</strain>
    </source>
</reference>
<dbReference type="InterPro" id="IPR053162">
    <property type="entry name" value="DnaD"/>
</dbReference>
<dbReference type="NCBIfam" id="TIGR01446">
    <property type="entry name" value="DnaD_dom"/>
    <property type="match status" value="1"/>
</dbReference>
<dbReference type="AlphaFoldDB" id="A0A6H1ZSK5"/>
<feature type="domain" description="DnaB/C C-terminal" evidence="1">
    <location>
        <begin position="138"/>
        <end position="196"/>
    </location>
</feature>
<dbReference type="PANTHER" id="PTHR37293:SF5">
    <property type="entry name" value="DNA REPLICATION PROTEIN"/>
    <property type="match status" value="1"/>
</dbReference>
<dbReference type="EMBL" id="MT144224">
    <property type="protein sequence ID" value="QJA50916.1"/>
    <property type="molecule type" value="Genomic_DNA"/>
</dbReference>
<evidence type="ECO:0000313" key="3">
    <source>
        <dbReference type="EMBL" id="QJA74304.1"/>
    </source>
</evidence>
<dbReference type="Gene3D" id="1.10.10.630">
    <property type="entry name" value="DnaD domain-like"/>
    <property type="match status" value="1"/>
</dbReference>
<dbReference type="InterPro" id="IPR006343">
    <property type="entry name" value="DnaB/C_C"/>
</dbReference>
<dbReference type="EMBL" id="MT142922">
    <property type="protein sequence ID" value="QJA90569.1"/>
    <property type="molecule type" value="Genomic_DNA"/>
</dbReference>
<dbReference type="SUPFAM" id="SSF158499">
    <property type="entry name" value="DnaD domain-like"/>
    <property type="match status" value="1"/>
</dbReference>
<sequence>MESASGGVWLSQLLYWARISKKEWFYKAASEIAGETGLTKWETQAAKARAIKLGIIQCEVKGMPRVSYYCIEWDALRHNISTMLDTKPFDQLKDTCNQLNDITQLVEGSYEQIRPQITIDYNIEEEVVVDEVYGELCTFFEENIHILSPYIGEQLKSALEEYPMAWIKDAIKIAADQNKRRWAYMQGILKRWKEEGRNAKSKPVLPELSDE</sequence>
<dbReference type="EMBL" id="MT144868">
    <property type="protein sequence ID" value="QJI00680.1"/>
    <property type="molecule type" value="Genomic_DNA"/>
</dbReference>
<evidence type="ECO:0000259" key="1">
    <source>
        <dbReference type="Pfam" id="PF07261"/>
    </source>
</evidence>
<gene>
    <name evidence="3" type="ORF">MM415A02063_0015</name>
    <name evidence="4" type="ORF">MM415B02351_0005</name>
    <name evidence="2" type="ORF">TM448A01920_0020</name>
    <name evidence="5" type="ORF">TM448B02051_0015</name>
</gene>
<dbReference type="Pfam" id="PF07261">
    <property type="entry name" value="DnaB_2"/>
    <property type="match status" value="1"/>
</dbReference>
<dbReference type="EMBL" id="MT142088">
    <property type="protein sequence ID" value="QJA74304.1"/>
    <property type="molecule type" value="Genomic_DNA"/>
</dbReference>
<organism evidence="2">
    <name type="scientific">viral metagenome</name>
    <dbReference type="NCBI Taxonomy" id="1070528"/>
    <lineage>
        <taxon>unclassified sequences</taxon>
        <taxon>metagenomes</taxon>
        <taxon>organismal metagenomes</taxon>
    </lineage>
</organism>
<dbReference type="InterPro" id="IPR034829">
    <property type="entry name" value="DnaD-like_sf"/>
</dbReference>
<evidence type="ECO:0000313" key="2">
    <source>
        <dbReference type="EMBL" id="QJA50916.1"/>
    </source>
</evidence>
<protein>
    <submittedName>
        <fullName evidence="2">Putative DnaB domain protein</fullName>
    </submittedName>
</protein>
<proteinExistence type="predicted"/>
<evidence type="ECO:0000313" key="4">
    <source>
        <dbReference type="EMBL" id="QJA90569.1"/>
    </source>
</evidence>
<evidence type="ECO:0000313" key="5">
    <source>
        <dbReference type="EMBL" id="QJI00680.1"/>
    </source>
</evidence>
<name>A0A6H1ZSK5_9ZZZZ</name>